<dbReference type="RefSeq" id="XP_018985994.1">
    <property type="nucleotide sequence ID" value="XM_019132613.1"/>
</dbReference>
<keyword evidence="7 12" id="KW-0249">Electron transport</keyword>
<proteinExistence type="inferred from homology"/>
<evidence type="ECO:0000256" key="5">
    <source>
        <dbReference type="ARBA" id="ARBA00022692"/>
    </source>
</evidence>
<dbReference type="Pfam" id="PF05365">
    <property type="entry name" value="UCR_UQCRX_QCR9"/>
    <property type="match status" value="1"/>
</dbReference>
<evidence type="ECO:0000313" key="13">
    <source>
        <dbReference type="EMBL" id="ODQ80666.1"/>
    </source>
</evidence>
<evidence type="ECO:0000256" key="7">
    <source>
        <dbReference type="ARBA" id="ARBA00022982"/>
    </source>
</evidence>
<accession>A0A1E3QSI1</accession>
<keyword evidence="10 12" id="KW-0472">Membrane</keyword>
<keyword evidence="6 12" id="KW-0999">Mitochondrion inner membrane</keyword>
<evidence type="ECO:0000256" key="2">
    <source>
        <dbReference type="ARBA" id="ARBA00007856"/>
    </source>
</evidence>
<evidence type="ECO:0000256" key="10">
    <source>
        <dbReference type="ARBA" id="ARBA00023136"/>
    </source>
</evidence>
<evidence type="ECO:0000256" key="12">
    <source>
        <dbReference type="RuleBase" id="RU368056"/>
    </source>
</evidence>
<evidence type="ECO:0000256" key="8">
    <source>
        <dbReference type="ARBA" id="ARBA00022989"/>
    </source>
</evidence>
<dbReference type="FunFam" id="1.20.5.260:FF:000001">
    <property type="entry name" value="Cytochrome b-c1 complex subunit 9"/>
    <property type="match status" value="1"/>
</dbReference>
<dbReference type="STRING" id="984486.A0A1E3QSI1"/>
<evidence type="ECO:0000313" key="14">
    <source>
        <dbReference type="Proteomes" id="UP000094336"/>
    </source>
</evidence>
<dbReference type="GeneID" id="30150466"/>
<dbReference type="Proteomes" id="UP000094336">
    <property type="component" value="Unassembled WGS sequence"/>
</dbReference>
<dbReference type="GO" id="GO:0006122">
    <property type="term" value="P:mitochondrial electron transport, ubiquinol to cytochrome c"/>
    <property type="evidence" value="ECO:0007669"/>
    <property type="project" value="UniProtKB-UniRule"/>
</dbReference>
<keyword evidence="4 12" id="KW-0679">Respiratory chain</keyword>
<dbReference type="InterPro" id="IPR036656">
    <property type="entry name" value="QCR9_sf"/>
</dbReference>
<evidence type="ECO:0000256" key="9">
    <source>
        <dbReference type="ARBA" id="ARBA00023128"/>
    </source>
</evidence>
<comment type="similarity">
    <text evidence="2 12">Belongs to the UQCR10/QCR9 family.</text>
</comment>
<evidence type="ECO:0000256" key="6">
    <source>
        <dbReference type="ARBA" id="ARBA00022792"/>
    </source>
</evidence>
<gene>
    <name evidence="13" type="ORF">BABINDRAFT_7375</name>
</gene>
<reference evidence="14" key="1">
    <citation type="submission" date="2016-05" db="EMBL/GenBank/DDBJ databases">
        <title>Comparative genomics of biotechnologically important yeasts.</title>
        <authorList>
            <consortium name="DOE Joint Genome Institute"/>
            <person name="Riley R."/>
            <person name="Haridas S."/>
            <person name="Wolfe K.H."/>
            <person name="Lopes M.R."/>
            <person name="Hittinger C.T."/>
            <person name="Goker M."/>
            <person name="Salamov A."/>
            <person name="Wisecaver J."/>
            <person name="Long T.M."/>
            <person name="Aerts A.L."/>
            <person name="Barry K."/>
            <person name="Choi C."/>
            <person name="Clum A."/>
            <person name="Coughlan A.Y."/>
            <person name="Deshpande S."/>
            <person name="Douglass A.P."/>
            <person name="Hanson S.J."/>
            <person name="Klenk H.-P."/>
            <person name="Labutti K."/>
            <person name="Lapidus A."/>
            <person name="Lindquist E."/>
            <person name="Lipzen A."/>
            <person name="Meier-Kolthoff J.P."/>
            <person name="Ohm R.A."/>
            <person name="Otillar R.P."/>
            <person name="Pangilinan J."/>
            <person name="Peng Y."/>
            <person name="Rokas A."/>
            <person name="Rosa C.A."/>
            <person name="Scheuner C."/>
            <person name="Sibirny A.A."/>
            <person name="Slot J.C."/>
            <person name="Stielow J.B."/>
            <person name="Sun H."/>
            <person name="Kurtzman C.P."/>
            <person name="Blackwell M."/>
            <person name="Grigoriev I.V."/>
            <person name="Jeffries T.W."/>
        </authorList>
    </citation>
    <scope>NUCLEOTIDE SEQUENCE [LARGE SCALE GENOMIC DNA]</scope>
    <source>
        <strain evidence="14">NRRL Y-12698</strain>
    </source>
</reference>
<comment type="function">
    <text evidence="12">Component of the ubiquinol-cytochrome c oxidoreductase, a multisubunit transmembrane complex that is part of the mitochondrial electron transport chain which drives oxidative phosphorylation. The complex plays an important role in the uptake of multiple carbon sources present in different host niches.</text>
</comment>
<evidence type="ECO:0000256" key="1">
    <source>
        <dbReference type="ARBA" id="ARBA00004434"/>
    </source>
</evidence>
<dbReference type="GO" id="GO:0005743">
    <property type="term" value="C:mitochondrial inner membrane"/>
    <property type="evidence" value="ECO:0007669"/>
    <property type="project" value="UniProtKB-SubCell"/>
</dbReference>
<dbReference type="GO" id="GO:0045275">
    <property type="term" value="C:respiratory chain complex III"/>
    <property type="evidence" value="ECO:0007669"/>
    <property type="project" value="UniProtKB-UniRule"/>
</dbReference>
<dbReference type="InterPro" id="IPR008027">
    <property type="entry name" value="QCR9"/>
</dbReference>
<keyword evidence="5 12" id="KW-0812">Transmembrane</keyword>
<keyword evidence="8 12" id="KW-1133">Transmembrane helix</keyword>
<keyword evidence="9 12" id="KW-0496">Mitochondrion</keyword>
<dbReference type="OrthoDB" id="44067at2759"/>
<sequence length="68" mass="7978">MTQSSFTTIYNTFFKRNSVYVASIFAGAFVFQGFFDVACTNWYEAHNKGKLWKDIKHNLIPEEEEDDE</sequence>
<dbReference type="PANTHER" id="PTHR12980">
    <property type="entry name" value="UBIQUINOL-CYTOCHROME C REDUCTASE COMPLEX, SUBUNIT X"/>
    <property type="match status" value="1"/>
</dbReference>
<evidence type="ECO:0000256" key="11">
    <source>
        <dbReference type="ARBA" id="ARBA00044247"/>
    </source>
</evidence>
<keyword evidence="14" id="KW-1185">Reference proteome</keyword>
<keyword evidence="3 12" id="KW-0813">Transport</keyword>
<dbReference type="PANTHER" id="PTHR12980:SF0">
    <property type="entry name" value="CYTOCHROME B-C1 COMPLEX SUBUNIT 9"/>
    <property type="match status" value="1"/>
</dbReference>
<protein>
    <recommendedName>
        <fullName evidence="11 12">Complex III subunit 9</fullName>
    </recommendedName>
</protein>
<dbReference type="Gene3D" id="1.20.5.260">
    <property type="entry name" value="Cytochrome b-c1 complex subunit 9"/>
    <property type="match status" value="1"/>
</dbReference>
<dbReference type="AlphaFoldDB" id="A0A1E3QSI1"/>
<comment type="subcellular location">
    <subcellularLocation>
        <location evidence="1 12">Mitochondrion inner membrane</location>
        <topology evidence="1 12">Single-pass membrane protein</topology>
    </subcellularLocation>
</comment>
<organism evidence="13 14">
    <name type="scientific">Babjeviella inositovora NRRL Y-12698</name>
    <dbReference type="NCBI Taxonomy" id="984486"/>
    <lineage>
        <taxon>Eukaryota</taxon>
        <taxon>Fungi</taxon>
        <taxon>Dikarya</taxon>
        <taxon>Ascomycota</taxon>
        <taxon>Saccharomycotina</taxon>
        <taxon>Pichiomycetes</taxon>
        <taxon>Serinales incertae sedis</taxon>
        <taxon>Babjeviella</taxon>
    </lineage>
</organism>
<dbReference type="EMBL" id="KV454429">
    <property type="protein sequence ID" value="ODQ80666.1"/>
    <property type="molecule type" value="Genomic_DNA"/>
</dbReference>
<dbReference type="SUPFAM" id="SSF81514">
    <property type="entry name" value="Subunit X (non-heme 7 kDa protein) of cytochrome bc1 complex (Ubiquinol-cytochrome c reductase)"/>
    <property type="match status" value="1"/>
</dbReference>
<feature type="transmembrane region" description="Helical" evidence="12">
    <location>
        <begin position="20"/>
        <end position="43"/>
    </location>
</feature>
<evidence type="ECO:0000256" key="3">
    <source>
        <dbReference type="ARBA" id="ARBA00022448"/>
    </source>
</evidence>
<name>A0A1E3QSI1_9ASCO</name>
<comment type="subunit">
    <text evidence="12">Component of the ubiquinol-cytochrome c oxidoreductase (cytochrome b-c1 complex, complex III, CIII), a multisubunit enzyme composed of 3 respiratory subunits cytochrome b, cytochrome c1 and Rieske protein, 2 core protein subunits, and additional low-molecular weight protein subunits.</text>
</comment>
<evidence type="ECO:0000256" key="4">
    <source>
        <dbReference type="ARBA" id="ARBA00022660"/>
    </source>
</evidence>